<dbReference type="CDD" id="cd01398">
    <property type="entry name" value="RPI_A"/>
    <property type="match status" value="1"/>
</dbReference>
<evidence type="ECO:0000256" key="7">
    <source>
        <dbReference type="ARBA" id="ARBA00022833"/>
    </source>
</evidence>
<dbReference type="GO" id="GO:0008270">
    <property type="term" value="F:zinc ion binding"/>
    <property type="evidence" value="ECO:0007669"/>
    <property type="project" value="UniProtKB-KW"/>
</dbReference>
<accession>A0A8S9MXX4</accession>
<feature type="region of interest" description="Disordered" evidence="9">
    <location>
        <begin position="404"/>
        <end position="424"/>
    </location>
</feature>
<dbReference type="NCBIfam" id="TIGR00021">
    <property type="entry name" value="rpiA"/>
    <property type="match status" value="1"/>
</dbReference>
<dbReference type="GO" id="GO:0009052">
    <property type="term" value="P:pentose-phosphate shunt, non-oxidative branch"/>
    <property type="evidence" value="ECO:0007669"/>
    <property type="project" value="InterPro"/>
</dbReference>
<evidence type="ECO:0000256" key="6">
    <source>
        <dbReference type="ARBA" id="ARBA00022771"/>
    </source>
</evidence>
<comment type="catalytic activity">
    <reaction evidence="1">
        <text>aldehydo-D-ribose 5-phosphate = D-ribulose 5-phosphate</text>
        <dbReference type="Rhea" id="RHEA:14657"/>
        <dbReference type="ChEBI" id="CHEBI:58121"/>
        <dbReference type="ChEBI" id="CHEBI:58273"/>
        <dbReference type="EC" id="5.3.1.6"/>
    </reaction>
</comment>
<organism evidence="12 13">
    <name type="scientific">Brassica cretica</name>
    <name type="common">Mustard</name>
    <dbReference type="NCBI Taxonomy" id="69181"/>
    <lineage>
        <taxon>Eukaryota</taxon>
        <taxon>Viridiplantae</taxon>
        <taxon>Streptophyta</taxon>
        <taxon>Embryophyta</taxon>
        <taxon>Tracheophyta</taxon>
        <taxon>Spermatophyta</taxon>
        <taxon>Magnoliopsida</taxon>
        <taxon>eudicotyledons</taxon>
        <taxon>Gunneridae</taxon>
        <taxon>Pentapetalae</taxon>
        <taxon>rosids</taxon>
        <taxon>malvids</taxon>
        <taxon>Brassicales</taxon>
        <taxon>Brassicaceae</taxon>
        <taxon>Brassiceae</taxon>
        <taxon>Brassica</taxon>
    </lineage>
</organism>
<dbReference type="PANTHER" id="PTHR43748:SF7">
    <property type="entry name" value="RIBOSE-5-PHOSPHATE ISOMERASE"/>
    <property type="match status" value="1"/>
</dbReference>
<proteinExistence type="inferred from homology"/>
<gene>
    <name evidence="12" type="ORF">F2Q69_00055545</name>
</gene>
<dbReference type="Gene3D" id="3.30.40.10">
    <property type="entry name" value="Zinc/RING finger domain, C3HC4 (zinc finger)"/>
    <property type="match status" value="1"/>
</dbReference>
<keyword evidence="6" id="KW-0863">Zinc-finger</keyword>
<dbReference type="PROSITE" id="PS51292">
    <property type="entry name" value="ZF_RING_CH"/>
    <property type="match status" value="1"/>
</dbReference>
<keyword evidence="10" id="KW-0812">Transmembrane</keyword>
<dbReference type="GO" id="GO:0004751">
    <property type="term" value="F:ribose-5-phosphate isomerase activity"/>
    <property type="evidence" value="ECO:0007669"/>
    <property type="project" value="UniProtKB-EC"/>
</dbReference>
<reference evidence="12" key="1">
    <citation type="submission" date="2019-12" db="EMBL/GenBank/DDBJ databases">
        <title>Genome sequencing and annotation of Brassica cretica.</title>
        <authorList>
            <person name="Studholme D.J."/>
            <person name="Sarris P."/>
        </authorList>
    </citation>
    <scope>NUCLEOTIDE SEQUENCE</scope>
    <source>
        <strain evidence="12">PFS-109/04</strain>
        <tissue evidence="12">Leaf</tissue>
    </source>
</reference>
<keyword evidence="7" id="KW-0862">Zinc</keyword>
<dbReference type="Proteomes" id="UP000712600">
    <property type="component" value="Unassembled WGS sequence"/>
</dbReference>
<feature type="transmembrane region" description="Helical" evidence="10">
    <location>
        <begin position="371"/>
        <end position="391"/>
    </location>
</feature>
<feature type="domain" description="RING-CH-type" evidence="11">
    <location>
        <begin position="222"/>
        <end position="282"/>
    </location>
</feature>
<evidence type="ECO:0000256" key="1">
    <source>
        <dbReference type="ARBA" id="ARBA00001713"/>
    </source>
</evidence>
<dbReference type="InterPro" id="IPR004788">
    <property type="entry name" value="Ribose5P_isomerase_type_A"/>
</dbReference>
<keyword evidence="8" id="KW-0413">Isomerase</keyword>
<dbReference type="FunFam" id="3.30.40.10:FF:000337">
    <property type="entry name" value="Zinc finger family protein"/>
    <property type="match status" value="1"/>
</dbReference>
<name>A0A8S9MXX4_BRACR</name>
<dbReference type="PANTHER" id="PTHR43748">
    <property type="entry name" value="RIBOSE-5-PHOSPHATE ISOMERASE 3, CHLOROPLASTIC-RELATED"/>
    <property type="match status" value="1"/>
</dbReference>
<evidence type="ECO:0000256" key="9">
    <source>
        <dbReference type="SAM" id="MobiDB-lite"/>
    </source>
</evidence>
<dbReference type="SUPFAM" id="SSF100950">
    <property type="entry name" value="NagB/RpiA/CoA transferase-like"/>
    <property type="match status" value="1"/>
</dbReference>
<dbReference type="Gene3D" id="3.40.50.1360">
    <property type="match status" value="1"/>
</dbReference>
<evidence type="ECO:0000313" key="13">
    <source>
        <dbReference type="Proteomes" id="UP000712600"/>
    </source>
</evidence>
<keyword evidence="10" id="KW-1133">Transmembrane helix</keyword>
<dbReference type="Pfam" id="PF06026">
    <property type="entry name" value="Rib_5-P_isom_A"/>
    <property type="match status" value="1"/>
</dbReference>
<sequence>MALAYDPLFIASSQSPIDVPSPPPPSMTLTQDELKRIAAYKAVDFVKSNMVLGLGTGSTAKHAVDRIGELLRQGKLENIVGIPTSKKTQEQALSLNIPLSDLDAHPVIDLSIDGADEVDPCLNLVKGRGGSLLREKMIEGASKKFVVIVDESKMVKHIGGSKMALPLQVMGDHFVLFMDRLITEATIEEAIQSRNRMLQANAPVEEECIRVLDEKTLEKVRNGDLSMVLCRICHDEDVDSKMETPCSCSGSLKYAHRRCVQRWCNEKGNTNCEICHQGFKPDYTAPAPLLELGHVPLHFRGNWAISQREHPRFITVVPADPTFIHDHHHQYPLSSTTSFICFRSLVLIFMALLILRHTLPLVLTGSNLHVFPLFMLLFLRILGIMLPIYVVTKAVATCRRHSQNFETSDSEDSSDEEAEFKDVGESHPVEKIATPQASLSQESEEVEDNFGFRNQVVKQIPSKDAFSKGAVEVEELEDVPTQQPVVTHKASVQLQKPIIKLNFTSLSTINAKNLRAY</sequence>
<evidence type="ECO:0000256" key="4">
    <source>
        <dbReference type="ARBA" id="ARBA00011959"/>
    </source>
</evidence>
<dbReference type="SMART" id="SM00744">
    <property type="entry name" value="RINGv"/>
    <property type="match status" value="1"/>
</dbReference>
<comment type="similarity">
    <text evidence="3">Belongs to the ribose 5-phosphate isomerase family.</text>
</comment>
<dbReference type="InterPro" id="IPR013083">
    <property type="entry name" value="Znf_RING/FYVE/PHD"/>
</dbReference>
<evidence type="ECO:0000256" key="3">
    <source>
        <dbReference type="ARBA" id="ARBA00008088"/>
    </source>
</evidence>
<comment type="pathway">
    <text evidence="2">Carbohydrate degradation; pentose phosphate pathway; D-ribose 5-phosphate from D-ribulose 5-phosphate (non-oxidative stage): step 1/1.</text>
</comment>
<dbReference type="AlphaFoldDB" id="A0A8S9MXX4"/>
<dbReference type="InterPro" id="IPR022143">
    <property type="entry name" value="DUF3675"/>
</dbReference>
<dbReference type="InterPro" id="IPR011016">
    <property type="entry name" value="Znf_RING-CH"/>
</dbReference>
<keyword evidence="10" id="KW-0472">Membrane</keyword>
<dbReference type="Pfam" id="PF12906">
    <property type="entry name" value="RINGv"/>
    <property type="match status" value="1"/>
</dbReference>
<evidence type="ECO:0000259" key="11">
    <source>
        <dbReference type="PROSITE" id="PS51292"/>
    </source>
</evidence>
<evidence type="ECO:0000256" key="10">
    <source>
        <dbReference type="SAM" id="Phobius"/>
    </source>
</evidence>
<keyword evidence="5" id="KW-0479">Metal-binding</keyword>
<dbReference type="EMBL" id="QGKX02002183">
    <property type="protein sequence ID" value="KAF3485304.1"/>
    <property type="molecule type" value="Genomic_DNA"/>
</dbReference>
<dbReference type="SUPFAM" id="SSF57850">
    <property type="entry name" value="RING/U-box"/>
    <property type="match status" value="1"/>
</dbReference>
<feature type="compositionally biased region" description="Acidic residues" evidence="9">
    <location>
        <begin position="408"/>
        <end position="419"/>
    </location>
</feature>
<comment type="caution">
    <text evidence="12">The sequence shown here is derived from an EMBL/GenBank/DDBJ whole genome shotgun (WGS) entry which is preliminary data.</text>
</comment>
<dbReference type="Pfam" id="PF12428">
    <property type="entry name" value="DUF3675"/>
    <property type="match status" value="1"/>
</dbReference>
<evidence type="ECO:0000256" key="8">
    <source>
        <dbReference type="ARBA" id="ARBA00023235"/>
    </source>
</evidence>
<evidence type="ECO:0000256" key="5">
    <source>
        <dbReference type="ARBA" id="ARBA00022723"/>
    </source>
</evidence>
<dbReference type="CDD" id="cd16495">
    <property type="entry name" value="RING_CH-C4HC3_MARCH"/>
    <property type="match status" value="1"/>
</dbReference>
<dbReference type="FunFam" id="3.40.50.1360:FF:000001">
    <property type="entry name" value="Ribose-5-phosphate isomerase A"/>
    <property type="match status" value="1"/>
</dbReference>
<dbReference type="InterPro" id="IPR050262">
    <property type="entry name" value="Ribose-5P_isomerase"/>
</dbReference>
<evidence type="ECO:0000313" key="12">
    <source>
        <dbReference type="EMBL" id="KAF3485304.1"/>
    </source>
</evidence>
<dbReference type="EC" id="5.3.1.6" evidence="4"/>
<evidence type="ECO:0000256" key="2">
    <source>
        <dbReference type="ARBA" id="ARBA00004988"/>
    </source>
</evidence>
<feature type="transmembrane region" description="Helical" evidence="10">
    <location>
        <begin position="340"/>
        <end position="359"/>
    </location>
</feature>
<protein>
    <recommendedName>
        <fullName evidence="4">ribose-5-phosphate isomerase</fullName>
        <ecNumber evidence="4">5.3.1.6</ecNumber>
    </recommendedName>
</protein>
<dbReference type="InterPro" id="IPR037171">
    <property type="entry name" value="NagB/RpiA_transferase-like"/>
</dbReference>